<sequence>MPARRELGLHALPDLSGDLDWGQDPRLVDLVTSPEEYLRSFQPAGERKRGDGSTLYSLVPEAPRRIYKANPDAKLIFVLEAPVSRAFHAHAHNVELGVETQTSFDIALEIEPERIKAGASPFLCYATGSQYRQMIEPVDILFGQDNVLILIAEDAEREPRMTVRRIAKFLGVSPYDDLLPFVPRERQSIVSEMLARLRSRRKHPEISAQFRSAMVSEIQWMERRTGSSLDAWLKRDQE</sequence>
<evidence type="ECO:0000313" key="2">
    <source>
        <dbReference type="EMBL" id="SCM67187.1"/>
    </source>
</evidence>
<dbReference type="SUPFAM" id="SSF52540">
    <property type="entry name" value="P-loop containing nucleoside triphosphate hydrolases"/>
    <property type="match status" value="1"/>
</dbReference>
<dbReference type="Gene3D" id="3.40.50.300">
    <property type="entry name" value="P-loop containing nucleotide triphosphate hydrolases"/>
    <property type="match status" value="1"/>
</dbReference>
<dbReference type="InterPro" id="IPR027417">
    <property type="entry name" value="P-loop_NTPase"/>
</dbReference>
<accession>A0A1M4MZG5</accession>
<evidence type="ECO:0000313" key="3">
    <source>
        <dbReference type="Proteomes" id="UP000184085"/>
    </source>
</evidence>
<dbReference type="AlphaFoldDB" id="A0A1M4MZG5"/>
<reference evidence="3" key="1">
    <citation type="submission" date="2016-09" db="EMBL/GenBank/DDBJ databases">
        <authorList>
            <person name="Wibberg D."/>
        </authorList>
    </citation>
    <scope>NUCLEOTIDE SEQUENCE [LARGE SCALE GENOMIC DNA]</scope>
</reference>
<gene>
    <name evidence="2" type="ORF">KARMA_1378</name>
</gene>
<keyword evidence="1 2" id="KW-0808">Transferase</keyword>
<dbReference type="GO" id="GO:0008146">
    <property type="term" value="F:sulfotransferase activity"/>
    <property type="evidence" value="ECO:0007669"/>
    <property type="project" value="InterPro"/>
</dbReference>
<proteinExistence type="predicted"/>
<dbReference type="EMBL" id="FMJB01000044">
    <property type="protein sequence ID" value="SCM67187.1"/>
    <property type="molecule type" value="Genomic_DNA"/>
</dbReference>
<dbReference type="PANTHER" id="PTHR10605:SF56">
    <property type="entry name" value="BIFUNCTIONAL HEPARAN SULFATE N-DEACETYLASE_N-SULFOTRANSFERASE"/>
    <property type="match status" value="1"/>
</dbReference>
<dbReference type="InterPro" id="IPR037359">
    <property type="entry name" value="NST/OST"/>
</dbReference>
<dbReference type="RefSeq" id="WP_143095405.1">
    <property type="nucleotide sequence ID" value="NZ_FMJB01000044.1"/>
</dbReference>
<dbReference type="Proteomes" id="UP000184085">
    <property type="component" value="Unassembled WGS sequence"/>
</dbReference>
<name>A0A1M4MZG5_9RHOB</name>
<dbReference type="PANTHER" id="PTHR10605">
    <property type="entry name" value="HEPARAN SULFATE SULFOTRANSFERASE"/>
    <property type="match status" value="1"/>
</dbReference>
<organism evidence="2 3">
    <name type="scientific">Donghicola eburneus</name>
    <dbReference type="NCBI Taxonomy" id="393278"/>
    <lineage>
        <taxon>Bacteria</taxon>
        <taxon>Pseudomonadati</taxon>
        <taxon>Pseudomonadota</taxon>
        <taxon>Alphaproteobacteria</taxon>
        <taxon>Rhodobacterales</taxon>
        <taxon>Roseobacteraceae</taxon>
        <taxon>Donghicola</taxon>
    </lineage>
</organism>
<protein>
    <submittedName>
        <fullName evidence="2">Putative sulfotransferase</fullName>
    </submittedName>
</protein>
<keyword evidence="3" id="KW-1185">Reference proteome</keyword>
<evidence type="ECO:0000256" key="1">
    <source>
        <dbReference type="ARBA" id="ARBA00022679"/>
    </source>
</evidence>